<name>A0A1G2AQ38_9BACT</name>
<dbReference type="InterPro" id="IPR042175">
    <property type="entry name" value="Cell/Rod_MreC_2"/>
</dbReference>
<dbReference type="AlphaFoldDB" id="A0A1G2AQ38"/>
<evidence type="ECO:0000259" key="6">
    <source>
        <dbReference type="Pfam" id="PF04085"/>
    </source>
</evidence>
<keyword evidence="5" id="KW-1133">Transmembrane helix</keyword>
<evidence type="ECO:0000256" key="1">
    <source>
        <dbReference type="ARBA" id="ARBA00009369"/>
    </source>
</evidence>
<dbReference type="InterPro" id="IPR007221">
    <property type="entry name" value="MreC"/>
</dbReference>
<dbReference type="NCBIfam" id="TIGR00219">
    <property type="entry name" value="mreC"/>
    <property type="match status" value="1"/>
</dbReference>
<evidence type="ECO:0000256" key="3">
    <source>
        <dbReference type="ARBA" id="ARBA00022960"/>
    </source>
</evidence>
<dbReference type="Pfam" id="PF04085">
    <property type="entry name" value="MreC"/>
    <property type="match status" value="1"/>
</dbReference>
<dbReference type="InterPro" id="IPR042177">
    <property type="entry name" value="Cell/Rod_1"/>
</dbReference>
<evidence type="ECO:0000313" key="8">
    <source>
        <dbReference type="Proteomes" id="UP000177165"/>
    </source>
</evidence>
<dbReference type="STRING" id="1798540.A3B74_03895"/>
<reference evidence="7 8" key="1">
    <citation type="journal article" date="2016" name="Nat. Commun.">
        <title>Thousands of microbial genomes shed light on interconnected biogeochemical processes in an aquifer system.</title>
        <authorList>
            <person name="Anantharaman K."/>
            <person name="Brown C.T."/>
            <person name="Hug L.A."/>
            <person name="Sharon I."/>
            <person name="Castelle C.J."/>
            <person name="Probst A.J."/>
            <person name="Thomas B.C."/>
            <person name="Singh A."/>
            <person name="Wilkins M.J."/>
            <person name="Karaoz U."/>
            <person name="Brodie E.L."/>
            <person name="Williams K.H."/>
            <person name="Hubbard S.S."/>
            <person name="Banfield J.F."/>
        </authorList>
    </citation>
    <scope>NUCLEOTIDE SEQUENCE [LARGE SCALE GENOMIC DNA]</scope>
</reference>
<dbReference type="Gene3D" id="2.40.10.340">
    <property type="entry name" value="Rod shape-determining protein MreC, domain 1"/>
    <property type="match status" value="1"/>
</dbReference>
<dbReference type="PANTHER" id="PTHR34138">
    <property type="entry name" value="CELL SHAPE-DETERMINING PROTEIN MREC"/>
    <property type="match status" value="1"/>
</dbReference>
<organism evidence="7 8">
    <name type="scientific">Candidatus Kerfeldbacteria bacterium RIFCSPHIGHO2_02_FULL_42_14</name>
    <dbReference type="NCBI Taxonomy" id="1798540"/>
    <lineage>
        <taxon>Bacteria</taxon>
        <taxon>Candidatus Kerfeldiibacteriota</taxon>
    </lineage>
</organism>
<evidence type="ECO:0000256" key="5">
    <source>
        <dbReference type="SAM" id="Phobius"/>
    </source>
</evidence>
<evidence type="ECO:0000256" key="2">
    <source>
        <dbReference type="ARBA" id="ARBA00013855"/>
    </source>
</evidence>
<comment type="similarity">
    <text evidence="1">Belongs to the MreC family.</text>
</comment>
<gene>
    <name evidence="7" type="ORF">A3B74_03895</name>
</gene>
<keyword evidence="5" id="KW-0812">Transmembrane</keyword>
<evidence type="ECO:0000256" key="4">
    <source>
        <dbReference type="ARBA" id="ARBA00032089"/>
    </source>
</evidence>
<feature type="domain" description="Rod shape-determining protein MreC beta-barrel core" evidence="6">
    <location>
        <begin position="116"/>
        <end position="261"/>
    </location>
</feature>
<keyword evidence="5" id="KW-0472">Membrane</keyword>
<comment type="caution">
    <text evidence="7">The sequence shown here is derived from an EMBL/GenBank/DDBJ whole genome shotgun (WGS) entry which is preliminary data.</text>
</comment>
<keyword evidence="3" id="KW-0133">Cell shape</keyword>
<dbReference type="PIRSF" id="PIRSF038471">
    <property type="entry name" value="MreC"/>
    <property type="match status" value="1"/>
</dbReference>
<protein>
    <recommendedName>
        <fullName evidence="2">Cell shape-determining protein MreC</fullName>
    </recommendedName>
    <alternativeName>
        <fullName evidence="4">Cell shape protein MreC</fullName>
    </alternativeName>
</protein>
<evidence type="ECO:0000313" key="7">
    <source>
        <dbReference type="EMBL" id="OGY79001.1"/>
    </source>
</evidence>
<dbReference type="Proteomes" id="UP000177165">
    <property type="component" value="Unassembled WGS sequence"/>
</dbReference>
<proteinExistence type="inferred from homology"/>
<accession>A0A1G2AQ38</accession>
<dbReference type="PANTHER" id="PTHR34138:SF1">
    <property type="entry name" value="CELL SHAPE-DETERMINING PROTEIN MREC"/>
    <property type="match status" value="1"/>
</dbReference>
<dbReference type="EMBL" id="MHKB01000011">
    <property type="protein sequence ID" value="OGY79001.1"/>
    <property type="molecule type" value="Genomic_DNA"/>
</dbReference>
<dbReference type="InterPro" id="IPR055342">
    <property type="entry name" value="MreC_beta-barrel_core"/>
</dbReference>
<dbReference type="Gene3D" id="2.40.10.350">
    <property type="entry name" value="Rod shape-determining protein MreC, domain 2"/>
    <property type="match status" value="1"/>
</dbReference>
<dbReference type="GO" id="GO:0005886">
    <property type="term" value="C:plasma membrane"/>
    <property type="evidence" value="ECO:0007669"/>
    <property type="project" value="TreeGrafter"/>
</dbReference>
<sequence>MNVFSRRISLFIIGSFLLLIFIFFGVFRFAENVLTFIAAPVQQVFWQMNVRLKNIAAVLRQDSVSLQQENIRLKNQLNASIMENAKLHQKIVEFESLSEQLKYIDAQGLRSIPMNVLGPSSDGIAQVIHVSKGAQDGVQVGLPVIVDNGLFVGKIIDVTTTTAQVLLITDNNSAFSAVVQNDAQSPGIVSGQHGLSLKMDFIPQLDPIAIDMIVITAGSEPLIPKGLVVGIIESVSKPSGALFQQADVRSLVNLQKLEVVSAVLRQ</sequence>
<dbReference type="GO" id="GO:0008360">
    <property type="term" value="P:regulation of cell shape"/>
    <property type="evidence" value="ECO:0007669"/>
    <property type="project" value="UniProtKB-KW"/>
</dbReference>
<feature type="transmembrane region" description="Helical" evidence="5">
    <location>
        <begin position="7"/>
        <end position="27"/>
    </location>
</feature>